<dbReference type="GO" id="GO:1990189">
    <property type="term" value="F:protein N-terminal-serine acetyltransferase activity"/>
    <property type="evidence" value="ECO:0007669"/>
    <property type="project" value="TreeGrafter"/>
</dbReference>
<feature type="region of interest" description="Disordered" evidence="1">
    <location>
        <begin position="178"/>
        <end position="213"/>
    </location>
</feature>
<dbReference type="PANTHER" id="PTHR43441:SF11">
    <property type="entry name" value="RIBOSOMAL-PROTEIN-SERINE ACETYLTRANSFERASE"/>
    <property type="match status" value="1"/>
</dbReference>
<protein>
    <submittedName>
        <fullName evidence="3">Acetyltransferase</fullName>
    </submittedName>
</protein>
<dbReference type="Pfam" id="PF13302">
    <property type="entry name" value="Acetyltransf_3"/>
    <property type="match status" value="1"/>
</dbReference>
<evidence type="ECO:0000313" key="4">
    <source>
        <dbReference type="Proteomes" id="UP000054387"/>
    </source>
</evidence>
<evidence type="ECO:0000313" key="3">
    <source>
        <dbReference type="EMBL" id="KTG07989.1"/>
    </source>
</evidence>
<dbReference type="RefSeq" id="WP_058583416.1">
    <property type="nucleotide sequence ID" value="NZ_LOPU01000037.1"/>
</dbReference>
<evidence type="ECO:0000256" key="1">
    <source>
        <dbReference type="SAM" id="MobiDB-lite"/>
    </source>
</evidence>
<reference evidence="3 4" key="1">
    <citation type="submission" date="2015-12" db="EMBL/GenBank/DDBJ databases">
        <title>Haloprofundus marisrubri gen. nov., sp. nov., an extremely halophilic archaeon isolated from the Discovery deep brine-seawater interface in the Red Sea.</title>
        <authorList>
            <person name="Zhang G."/>
            <person name="Stingl U."/>
            <person name="Rashid M."/>
        </authorList>
    </citation>
    <scope>NUCLEOTIDE SEQUENCE [LARGE SCALE GENOMIC DNA]</scope>
    <source>
        <strain evidence="3 4">SB9</strain>
    </source>
</reference>
<dbReference type="InterPro" id="IPR000182">
    <property type="entry name" value="GNAT_dom"/>
</dbReference>
<dbReference type="InterPro" id="IPR016181">
    <property type="entry name" value="Acyl_CoA_acyltransferase"/>
</dbReference>
<dbReference type="EMBL" id="LOPU01000037">
    <property type="protein sequence ID" value="KTG07989.1"/>
    <property type="molecule type" value="Genomic_DNA"/>
</dbReference>
<dbReference type="PROSITE" id="PS51186">
    <property type="entry name" value="GNAT"/>
    <property type="match status" value="1"/>
</dbReference>
<dbReference type="OrthoDB" id="120213at2157"/>
<dbReference type="GO" id="GO:0005737">
    <property type="term" value="C:cytoplasm"/>
    <property type="evidence" value="ECO:0007669"/>
    <property type="project" value="TreeGrafter"/>
</dbReference>
<dbReference type="InterPro" id="IPR051908">
    <property type="entry name" value="Ribosomal_N-acetyltransferase"/>
</dbReference>
<comment type="caution">
    <text evidence="3">The sequence shown here is derived from an EMBL/GenBank/DDBJ whole genome shotgun (WGS) entry which is preliminary data.</text>
</comment>
<organism evidence="3 4">
    <name type="scientific">Haloprofundus marisrubri</name>
    <dbReference type="NCBI Taxonomy" id="1514971"/>
    <lineage>
        <taxon>Archaea</taxon>
        <taxon>Methanobacteriati</taxon>
        <taxon>Methanobacteriota</taxon>
        <taxon>Stenosarchaea group</taxon>
        <taxon>Halobacteria</taxon>
        <taxon>Halobacteriales</taxon>
        <taxon>Haloferacaceae</taxon>
        <taxon>Haloprofundus</taxon>
    </lineage>
</organism>
<dbReference type="Proteomes" id="UP000054387">
    <property type="component" value="Unassembled WGS sequence"/>
</dbReference>
<dbReference type="PANTHER" id="PTHR43441">
    <property type="entry name" value="RIBOSOMAL-PROTEIN-SERINE ACETYLTRANSFERASE"/>
    <property type="match status" value="1"/>
</dbReference>
<keyword evidence="4" id="KW-1185">Reference proteome</keyword>
<proteinExistence type="predicted"/>
<dbReference type="Gene3D" id="3.40.630.30">
    <property type="match status" value="1"/>
</dbReference>
<feature type="domain" description="N-acetyltransferase" evidence="2">
    <location>
        <begin position="44"/>
        <end position="190"/>
    </location>
</feature>
<dbReference type="STRING" id="1514971.AUR64_01795"/>
<name>A0A0W1R3N0_9EURY</name>
<dbReference type="AlphaFoldDB" id="A0A0W1R3N0"/>
<evidence type="ECO:0000259" key="2">
    <source>
        <dbReference type="PROSITE" id="PS51186"/>
    </source>
</evidence>
<accession>A0A0W1R3N0</accession>
<dbReference type="SUPFAM" id="SSF55729">
    <property type="entry name" value="Acyl-CoA N-acyltransferases (Nat)"/>
    <property type="match status" value="1"/>
</dbReference>
<feature type="compositionally biased region" description="Basic and acidic residues" evidence="1">
    <location>
        <begin position="184"/>
        <end position="213"/>
    </location>
</feature>
<dbReference type="GO" id="GO:0008999">
    <property type="term" value="F:protein-N-terminal-alanine acetyltransferase activity"/>
    <property type="evidence" value="ECO:0007669"/>
    <property type="project" value="TreeGrafter"/>
</dbReference>
<gene>
    <name evidence="3" type="ORF">AUR64_01795</name>
</gene>
<keyword evidence="3" id="KW-0808">Transferase</keyword>
<sequence>MSTPLFPERLETDRLVFERVSHDHTDIFELYDLAQAETWQSQVTEHMPWFRFETLDQVAQFVDDAERQWKERTFARYTIRPKADEDDAGELAGLTSFRPQWKLRSGSSSVILAERFWGRGYGTERAEKMVELTFERFDLDCYYTTAAAGNDRSQRMISRYIESFGGTHEGLLRQFKTRPTGEVTDQHRYTITREEYESATKEGSAAREESATR</sequence>